<evidence type="ECO:0000256" key="10">
    <source>
        <dbReference type="SAM" id="MobiDB-lite"/>
    </source>
</evidence>
<evidence type="ECO:0000313" key="13">
    <source>
        <dbReference type="Proteomes" id="UP000650467"/>
    </source>
</evidence>
<comment type="function">
    <text evidence="9">Hydrolase that can remove conjugated ubiquitin from proteins and may therefore play an important regulatory role at the level of protein turnover by preventing degradation.</text>
</comment>
<keyword evidence="2" id="KW-0645">Protease</keyword>
<dbReference type="InterPro" id="IPR057766">
    <property type="entry name" value="Znf-C2H2_OTU1-like_C"/>
</dbReference>
<feature type="compositionally biased region" description="Low complexity" evidence="10">
    <location>
        <begin position="87"/>
        <end position="98"/>
    </location>
</feature>
<dbReference type="PROSITE" id="PS50330">
    <property type="entry name" value="UIM"/>
    <property type="match status" value="1"/>
</dbReference>
<comment type="catalytic activity">
    <reaction evidence="1 9">
        <text>Thiol-dependent hydrolysis of ester, thioester, amide, peptide and isopeptide bonds formed by the C-terminal Gly of ubiquitin (a 76-residue protein attached to proteins as an intracellular targeting signal).</text>
        <dbReference type="EC" id="3.4.19.12"/>
    </reaction>
</comment>
<dbReference type="Proteomes" id="UP000650467">
    <property type="component" value="Unassembled WGS sequence"/>
</dbReference>
<dbReference type="OrthoDB" id="65596at2759"/>
<dbReference type="InterPro" id="IPR038765">
    <property type="entry name" value="Papain-like_cys_pep_sf"/>
</dbReference>
<keyword evidence="5 9" id="KW-0833">Ubl conjugation pathway</keyword>
<feature type="compositionally biased region" description="Low complexity" evidence="10">
    <location>
        <begin position="162"/>
        <end position="199"/>
    </location>
</feature>
<evidence type="ECO:0000256" key="4">
    <source>
        <dbReference type="ARBA" id="ARBA00022771"/>
    </source>
</evidence>
<dbReference type="AlphaFoldDB" id="A0A835T751"/>
<dbReference type="Pfam" id="PF21403">
    <property type="entry name" value="OTU1_UBXL"/>
    <property type="match status" value="1"/>
</dbReference>
<dbReference type="EMBL" id="JAEHOC010000011">
    <property type="protein sequence ID" value="KAG2437463.1"/>
    <property type="molecule type" value="Genomic_DNA"/>
</dbReference>
<dbReference type="GO" id="GO:0036503">
    <property type="term" value="P:ERAD pathway"/>
    <property type="evidence" value="ECO:0007669"/>
    <property type="project" value="TreeGrafter"/>
</dbReference>
<evidence type="ECO:0000256" key="7">
    <source>
        <dbReference type="ARBA" id="ARBA00022807"/>
    </source>
</evidence>
<evidence type="ECO:0000256" key="5">
    <source>
        <dbReference type="ARBA" id="ARBA00022786"/>
    </source>
</evidence>
<dbReference type="InterPro" id="IPR003903">
    <property type="entry name" value="UIM_dom"/>
</dbReference>
<dbReference type="PROSITE" id="PS50802">
    <property type="entry name" value="OTU"/>
    <property type="match status" value="1"/>
</dbReference>
<dbReference type="GO" id="GO:0008270">
    <property type="term" value="F:zinc ion binding"/>
    <property type="evidence" value="ECO:0007669"/>
    <property type="project" value="UniProtKB-KW"/>
</dbReference>
<evidence type="ECO:0000256" key="1">
    <source>
        <dbReference type="ARBA" id="ARBA00000707"/>
    </source>
</evidence>
<dbReference type="Gene3D" id="3.10.20.90">
    <property type="entry name" value="Phosphatidylinositol 3-kinase Catalytic Subunit, Chain A, domain 1"/>
    <property type="match status" value="1"/>
</dbReference>
<dbReference type="GO" id="GO:0030968">
    <property type="term" value="P:endoplasmic reticulum unfolded protein response"/>
    <property type="evidence" value="ECO:0007669"/>
    <property type="project" value="TreeGrafter"/>
</dbReference>
<dbReference type="GO" id="GO:0004843">
    <property type="term" value="F:cysteine-type deubiquitinase activity"/>
    <property type="evidence" value="ECO:0007669"/>
    <property type="project" value="UniProtKB-UniRule"/>
</dbReference>
<evidence type="ECO:0000256" key="8">
    <source>
        <dbReference type="ARBA" id="ARBA00022833"/>
    </source>
</evidence>
<evidence type="ECO:0000256" key="2">
    <source>
        <dbReference type="ARBA" id="ARBA00022670"/>
    </source>
</evidence>
<evidence type="ECO:0000259" key="11">
    <source>
        <dbReference type="PROSITE" id="PS50802"/>
    </source>
</evidence>
<dbReference type="PANTHER" id="PTHR13312">
    <property type="entry name" value="HIV-INDUCED PROTEIN-7-LIKE PROTEASE"/>
    <property type="match status" value="1"/>
</dbReference>
<keyword evidence="9" id="KW-0963">Cytoplasm</keyword>
<keyword evidence="4" id="KW-0863">Zinc-finger</keyword>
<dbReference type="CDD" id="cd17059">
    <property type="entry name" value="Ubl_OTU1"/>
    <property type="match status" value="1"/>
</dbReference>
<feature type="region of interest" description="Disordered" evidence="10">
    <location>
        <begin position="143"/>
        <end position="199"/>
    </location>
</feature>
<dbReference type="CDD" id="cd22793">
    <property type="entry name" value="OTU_plant_OTU1_2-like"/>
    <property type="match status" value="1"/>
</dbReference>
<dbReference type="Pfam" id="PF24560">
    <property type="entry name" value="zf-C2H2_OTU1_C"/>
    <property type="match status" value="1"/>
</dbReference>
<comment type="subcellular location">
    <subcellularLocation>
        <location evidence="9">Cytoplasm</location>
    </subcellularLocation>
</comment>
<evidence type="ECO:0000256" key="9">
    <source>
        <dbReference type="RuleBase" id="RU367104"/>
    </source>
</evidence>
<evidence type="ECO:0000256" key="6">
    <source>
        <dbReference type="ARBA" id="ARBA00022801"/>
    </source>
</evidence>
<feature type="compositionally biased region" description="Low complexity" evidence="10">
    <location>
        <begin position="145"/>
        <end position="154"/>
    </location>
</feature>
<dbReference type="Pfam" id="PF02338">
    <property type="entry name" value="OTU"/>
    <property type="match status" value="1"/>
</dbReference>
<dbReference type="SUPFAM" id="SSF54001">
    <property type="entry name" value="Cysteine proteinases"/>
    <property type="match status" value="1"/>
</dbReference>
<evidence type="ECO:0000313" key="12">
    <source>
        <dbReference type="EMBL" id="KAG2437463.1"/>
    </source>
</evidence>
<reference evidence="12" key="1">
    <citation type="journal article" date="2020" name="bioRxiv">
        <title>Comparative genomics of Chlamydomonas.</title>
        <authorList>
            <person name="Craig R.J."/>
            <person name="Hasan A.R."/>
            <person name="Ness R.W."/>
            <person name="Keightley P.D."/>
        </authorList>
    </citation>
    <scope>NUCLEOTIDE SEQUENCE</scope>
    <source>
        <strain evidence="12">SAG 7.73</strain>
    </source>
</reference>
<dbReference type="InterPro" id="IPR003323">
    <property type="entry name" value="OTU_dom"/>
</dbReference>
<dbReference type="EC" id="3.4.19.12" evidence="9"/>
<gene>
    <name evidence="12" type="ORF">HXX76_006113</name>
</gene>
<organism evidence="12 13">
    <name type="scientific">Chlamydomonas incerta</name>
    <dbReference type="NCBI Taxonomy" id="51695"/>
    <lineage>
        <taxon>Eukaryota</taxon>
        <taxon>Viridiplantae</taxon>
        <taxon>Chlorophyta</taxon>
        <taxon>core chlorophytes</taxon>
        <taxon>Chlorophyceae</taxon>
        <taxon>CS clade</taxon>
        <taxon>Chlamydomonadales</taxon>
        <taxon>Chlamydomonadaceae</taxon>
        <taxon>Chlamydomonas</taxon>
    </lineage>
</organism>
<dbReference type="Gene3D" id="3.90.70.80">
    <property type="match status" value="1"/>
</dbReference>
<feature type="region of interest" description="Disordered" evidence="10">
    <location>
        <begin position="77"/>
        <end position="103"/>
    </location>
</feature>
<keyword evidence="6 9" id="KW-0378">Hydrolase</keyword>
<keyword evidence="8" id="KW-0862">Zinc</keyword>
<comment type="caution">
    <text evidence="12">The sequence shown here is derived from an EMBL/GenBank/DDBJ whole genome shotgun (WGS) entry which is preliminary data.</text>
</comment>
<accession>A0A835T751</accession>
<proteinExistence type="predicted"/>
<protein>
    <recommendedName>
        <fullName evidence="9">Ubiquitin thioesterase OTU</fullName>
        <ecNumber evidence="9">3.4.19.12</ecNumber>
    </recommendedName>
</protein>
<feature type="domain" description="OTU" evidence="11">
    <location>
        <begin position="207"/>
        <end position="329"/>
    </location>
</feature>
<keyword evidence="13" id="KW-1185">Reference proteome</keyword>
<dbReference type="GO" id="GO:0005634">
    <property type="term" value="C:nucleus"/>
    <property type="evidence" value="ECO:0007669"/>
    <property type="project" value="TreeGrafter"/>
</dbReference>
<dbReference type="InterPro" id="IPR048857">
    <property type="entry name" value="OTU1_Ubl"/>
</dbReference>
<dbReference type="PANTHER" id="PTHR13312:SF0">
    <property type="entry name" value="UBIQUITIN THIOESTERASE OTU1"/>
    <property type="match status" value="1"/>
</dbReference>
<keyword evidence="7 9" id="KW-0788">Thiol protease</keyword>
<sequence length="408" mass="40894">MSSLTLRCRGPSGQATVSVDAASSIADFLALLAEKTGVPAACIEILSGFPPKQIQVPSEGAVSALGLANGDTLTVRQGAAAPPPAAPAASQAEPSSSGAGAGVAGDVGSAAAAAGAGPALGGLADDMDEDEMLARAIAASLEQQAGPGPASSGAGASGASGAGPAATPRPAAAPAPSGGAPRSVTNAPAGGPAPSSVPVAGGDGSCVVRRVVDSDNSCLFNAVGYVMEGSRSTAARLRRVVADAVRADPFTFNEGFLGKPLGAYCDWIQQPDKWGGAIELFILAQHYKREIAAFDIRTKRCDVYGQDKGYGDRVLLLYDGLHYDAMAVAAFEGAPEELDVTCFEASSPGGRAIMAAAEKLVAATNAARQFTDTANFTLRCGVCQIGLKGEKEAVEHAKATGHSNFAEY</sequence>
<dbReference type="GO" id="GO:0005829">
    <property type="term" value="C:cytosol"/>
    <property type="evidence" value="ECO:0007669"/>
    <property type="project" value="TreeGrafter"/>
</dbReference>
<evidence type="ECO:0000256" key="3">
    <source>
        <dbReference type="ARBA" id="ARBA00022723"/>
    </source>
</evidence>
<name>A0A835T751_CHLIN</name>
<keyword evidence="3" id="KW-0479">Metal-binding</keyword>
<dbReference type="GO" id="GO:0016579">
    <property type="term" value="P:protein deubiquitination"/>
    <property type="evidence" value="ECO:0007669"/>
    <property type="project" value="TreeGrafter"/>
</dbReference>